<feature type="transmembrane region" description="Helical" evidence="8">
    <location>
        <begin position="221"/>
        <end position="242"/>
    </location>
</feature>
<evidence type="ECO:0000256" key="8">
    <source>
        <dbReference type="HAMAP-Rule" id="MF_02091"/>
    </source>
</evidence>
<keyword evidence="7 8" id="KW-0472">Membrane</keyword>
<dbReference type="InterPro" id="IPR037541">
    <property type="entry name" value="MFS_YfcJ"/>
</dbReference>
<dbReference type="EMBL" id="JBHTBU010000001">
    <property type="protein sequence ID" value="MFC7286898.1"/>
    <property type="molecule type" value="Genomic_DNA"/>
</dbReference>
<feature type="transmembrane region" description="Helical" evidence="8">
    <location>
        <begin position="279"/>
        <end position="295"/>
    </location>
</feature>
<dbReference type="PROSITE" id="PS50850">
    <property type="entry name" value="MFS"/>
    <property type="match status" value="1"/>
</dbReference>
<name>A0ABW2I7C6_9BURK</name>
<evidence type="ECO:0000256" key="4">
    <source>
        <dbReference type="ARBA" id="ARBA00022519"/>
    </source>
</evidence>
<evidence type="ECO:0000256" key="1">
    <source>
        <dbReference type="ARBA" id="ARBA00004651"/>
    </source>
</evidence>
<dbReference type="Pfam" id="PF07690">
    <property type="entry name" value="MFS_1"/>
    <property type="match status" value="1"/>
</dbReference>
<keyword evidence="6 8" id="KW-1133">Transmembrane helix</keyword>
<evidence type="ECO:0000256" key="3">
    <source>
        <dbReference type="ARBA" id="ARBA00022475"/>
    </source>
</evidence>
<dbReference type="InterPro" id="IPR050171">
    <property type="entry name" value="MFS_Transporters"/>
</dbReference>
<feature type="transmembrane region" description="Helical" evidence="8">
    <location>
        <begin position="248"/>
        <end position="267"/>
    </location>
</feature>
<dbReference type="InterPro" id="IPR020846">
    <property type="entry name" value="MFS_dom"/>
</dbReference>
<evidence type="ECO:0000256" key="6">
    <source>
        <dbReference type="ARBA" id="ARBA00022989"/>
    </source>
</evidence>
<dbReference type="CDD" id="cd17489">
    <property type="entry name" value="MFS_YfcJ_like"/>
    <property type="match status" value="1"/>
</dbReference>
<dbReference type="RefSeq" id="WP_382270067.1">
    <property type="nucleotide sequence ID" value="NZ_JBHTBU010000001.1"/>
</dbReference>
<dbReference type="Proteomes" id="UP001596542">
    <property type="component" value="Unassembled WGS sequence"/>
</dbReference>
<dbReference type="InterPro" id="IPR011701">
    <property type="entry name" value="MFS"/>
</dbReference>
<accession>A0ABW2I7C6</accession>
<feature type="transmembrane region" description="Helical" evidence="8">
    <location>
        <begin position="301"/>
        <end position="321"/>
    </location>
</feature>
<feature type="transmembrane region" description="Helical" evidence="8">
    <location>
        <begin position="46"/>
        <end position="65"/>
    </location>
</feature>
<feature type="domain" description="Major facilitator superfamily (MFS) profile" evidence="9">
    <location>
        <begin position="14"/>
        <end position="391"/>
    </location>
</feature>
<dbReference type="PANTHER" id="PTHR23517:SF1">
    <property type="match status" value="1"/>
</dbReference>
<feature type="transmembrane region" description="Helical" evidence="8">
    <location>
        <begin position="172"/>
        <end position="193"/>
    </location>
</feature>
<evidence type="ECO:0000313" key="11">
    <source>
        <dbReference type="Proteomes" id="UP001596542"/>
    </source>
</evidence>
<feature type="transmembrane region" description="Helical" evidence="8">
    <location>
        <begin position="333"/>
        <end position="351"/>
    </location>
</feature>
<evidence type="ECO:0000256" key="2">
    <source>
        <dbReference type="ARBA" id="ARBA00022448"/>
    </source>
</evidence>
<organism evidence="10 11">
    <name type="scientific">Herminiimonas glaciei</name>
    <dbReference type="NCBI Taxonomy" id="523788"/>
    <lineage>
        <taxon>Bacteria</taxon>
        <taxon>Pseudomonadati</taxon>
        <taxon>Pseudomonadota</taxon>
        <taxon>Betaproteobacteria</taxon>
        <taxon>Burkholderiales</taxon>
        <taxon>Oxalobacteraceae</taxon>
        <taxon>Herminiimonas</taxon>
    </lineage>
</organism>
<feature type="transmembrane region" description="Helical" evidence="8">
    <location>
        <begin position="86"/>
        <end position="104"/>
    </location>
</feature>
<dbReference type="SUPFAM" id="SSF103473">
    <property type="entry name" value="MFS general substrate transporter"/>
    <property type="match status" value="1"/>
</dbReference>
<feature type="transmembrane region" description="Helical" evidence="8">
    <location>
        <begin position="147"/>
        <end position="166"/>
    </location>
</feature>
<feature type="transmembrane region" description="Helical" evidence="8">
    <location>
        <begin position="363"/>
        <end position="385"/>
    </location>
</feature>
<comment type="caution">
    <text evidence="10">The sequence shown here is derived from an EMBL/GenBank/DDBJ whole genome shotgun (WGS) entry which is preliminary data.</text>
</comment>
<evidence type="ECO:0000256" key="7">
    <source>
        <dbReference type="ARBA" id="ARBA00023136"/>
    </source>
</evidence>
<sequence length="394" mass="41535">MSEASPRFDTAYRRLIWTTLALFLSYLAVAMSLPVLPVYVTQQLQYGNVLAGLAVGITFLATILTRGQAGTLTDRAGGKHSMRRGLIIYTLASLVCWISAWPVFPAPLSYTLLIIGRLLLGWGESLALVGMLGWSIAQMGPTRAGRVIALSGMAIYGAFAVGSPLGLAIFRYLGFSGLMLVCAALPLLGLAMIKNMPEGSVQQGVRISFWRILGRIWRPGLTVGLQGVGFAGLGAFITLHFISQGWAYGSLGLTLFGTGFVGMRLLCGHLPDKVGGSRVAIVSLAIEAVGQFLLWSATEPAWALLGALLTGIGCSMIFPSMGMEVVRRVPPQLRGTAVGGFAAYQDIAYGLTGPVAGLFADHYGYAAVFLIGGIAATLGIGTAILTGREKNLDS</sequence>
<evidence type="ECO:0000259" key="9">
    <source>
        <dbReference type="PROSITE" id="PS50850"/>
    </source>
</evidence>
<keyword evidence="11" id="KW-1185">Reference proteome</keyword>
<dbReference type="NCBIfam" id="NF009048">
    <property type="entry name" value="PRK12382.1"/>
    <property type="match status" value="1"/>
</dbReference>
<protein>
    <recommendedName>
        <fullName evidence="8">Uncharacterized MFS-type transporter ACFQPC_02505</fullName>
    </recommendedName>
</protein>
<proteinExistence type="inferred from homology"/>
<reference evidence="11" key="1">
    <citation type="journal article" date="2019" name="Int. J. Syst. Evol. Microbiol.">
        <title>The Global Catalogue of Microorganisms (GCM) 10K type strain sequencing project: providing services to taxonomists for standard genome sequencing and annotation.</title>
        <authorList>
            <consortium name="The Broad Institute Genomics Platform"/>
            <consortium name="The Broad Institute Genome Sequencing Center for Infectious Disease"/>
            <person name="Wu L."/>
            <person name="Ma J."/>
        </authorList>
    </citation>
    <scope>NUCLEOTIDE SEQUENCE [LARGE SCALE GENOMIC DNA]</scope>
    <source>
        <strain evidence="11">KACC 12508</strain>
    </source>
</reference>
<evidence type="ECO:0000256" key="5">
    <source>
        <dbReference type="ARBA" id="ARBA00022692"/>
    </source>
</evidence>
<dbReference type="Gene3D" id="1.20.1250.20">
    <property type="entry name" value="MFS general substrate transporter like domains"/>
    <property type="match status" value="1"/>
</dbReference>
<evidence type="ECO:0000313" key="10">
    <source>
        <dbReference type="EMBL" id="MFC7286898.1"/>
    </source>
</evidence>
<feature type="transmembrane region" description="Helical" evidence="8">
    <location>
        <begin position="110"/>
        <end position="135"/>
    </location>
</feature>
<feature type="transmembrane region" description="Helical" evidence="8">
    <location>
        <begin position="15"/>
        <end position="40"/>
    </location>
</feature>
<dbReference type="NCBIfam" id="NF003477">
    <property type="entry name" value="PRK05122.1"/>
    <property type="match status" value="1"/>
</dbReference>
<keyword evidence="2 8" id="KW-0813">Transport</keyword>
<comment type="subcellular location">
    <subcellularLocation>
        <location evidence="8">Cell inner membrane</location>
        <topology evidence="8">Multi-pass membrane protein</topology>
    </subcellularLocation>
    <subcellularLocation>
        <location evidence="1">Cell membrane</location>
        <topology evidence="1">Multi-pass membrane protein</topology>
    </subcellularLocation>
</comment>
<gene>
    <name evidence="10" type="ORF">ACFQPC_02505</name>
</gene>
<keyword evidence="3 8" id="KW-1003">Cell membrane</keyword>
<keyword evidence="5 8" id="KW-0812">Transmembrane</keyword>
<dbReference type="HAMAP" id="MF_02091">
    <property type="entry name" value="MFS_YfcJ"/>
    <property type="match status" value="1"/>
</dbReference>
<comment type="similarity">
    <text evidence="8">Belongs to the major facilitator superfamily. YfcJ family.</text>
</comment>
<dbReference type="InterPro" id="IPR036259">
    <property type="entry name" value="MFS_trans_sf"/>
</dbReference>
<dbReference type="PANTHER" id="PTHR23517">
    <property type="entry name" value="RESISTANCE PROTEIN MDTM, PUTATIVE-RELATED-RELATED"/>
    <property type="match status" value="1"/>
</dbReference>
<keyword evidence="4 8" id="KW-0997">Cell inner membrane</keyword>